<evidence type="ECO:0000313" key="2">
    <source>
        <dbReference type="EMBL" id="KAJ7392333.1"/>
    </source>
</evidence>
<keyword evidence="3" id="KW-1185">Reference proteome</keyword>
<comment type="caution">
    <text evidence="2">The sequence shown here is derived from an EMBL/GenBank/DDBJ whole genome shotgun (WGS) entry which is preliminary data.</text>
</comment>
<feature type="compositionally biased region" description="Polar residues" evidence="1">
    <location>
        <begin position="54"/>
        <end position="71"/>
    </location>
</feature>
<sequence length="71" mass="7976">MADKNTEVERNRVSSKKRLFDEEFEESDIESVTRRFGLITTPSKEKGEGAAECNNVNNVKRDLTPQSKASG</sequence>
<proteinExistence type="predicted"/>
<organism evidence="2 3">
    <name type="scientific">Desmophyllum pertusum</name>
    <dbReference type="NCBI Taxonomy" id="174260"/>
    <lineage>
        <taxon>Eukaryota</taxon>
        <taxon>Metazoa</taxon>
        <taxon>Cnidaria</taxon>
        <taxon>Anthozoa</taxon>
        <taxon>Hexacorallia</taxon>
        <taxon>Scleractinia</taxon>
        <taxon>Caryophylliina</taxon>
        <taxon>Caryophylliidae</taxon>
        <taxon>Desmophyllum</taxon>
    </lineage>
</organism>
<feature type="region of interest" description="Disordered" evidence="1">
    <location>
        <begin position="44"/>
        <end position="71"/>
    </location>
</feature>
<reference evidence="2" key="1">
    <citation type="submission" date="2023-01" db="EMBL/GenBank/DDBJ databases">
        <title>Genome assembly of the deep-sea coral Lophelia pertusa.</title>
        <authorList>
            <person name="Herrera S."/>
            <person name="Cordes E."/>
        </authorList>
    </citation>
    <scope>NUCLEOTIDE SEQUENCE</scope>
    <source>
        <strain evidence="2">USNM1676648</strain>
        <tissue evidence="2">Polyp</tissue>
    </source>
</reference>
<evidence type="ECO:0000256" key="1">
    <source>
        <dbReference type="SAM" id="MobiDB-lite"/>
    </source>
</evidence>
<protein>
    <submittedName>
        <fullName evidence="2">Uncharacterized protein</fullName>
    </submittedName>
</protein>
<evidence type="ECO:0000313" key="3">
    <source>
        <dbReference type="Proteomes" id="UP001163046"/>
    </source>
</evidence>
<dbReference type="EMBL" id="MU825401">
    <property type="protein sequence ID" value="KAJ7392333.1"/>
    <property type="molecule type" value="Genomic_DNA"/>
</dbReference>
<dbReference type="AlphaFoldDB" id="A0A9X0A3D3"/>
<name>A0A9X0A3D3_9CNID</name>
<dbReference type="Proteomes" id="UP001163046">
    <property type="component" value="Unassembled WGS sequence"/>
</dbReference>
<accession>A0A9X0A3D3</accession>
<gene>
    <name evidence="2" type="ORF">OS493_011991</name>
</gene>